<organism evidence="1 2">
    <name type="scientific">Candidatus Berkelbacteria bacterium Licking1014_96</name>
    <dbReference type="NCBI Taxonomy" id="2017149"/>
    <lineage>
        <taxon>Bacteria</taxon>
        <taxon>Candidatus Berkelbacteria</taxon>
    </lineage>
</organism>
<evidence type="ECO:0000313" key="1">
    <source>
        <dbReference type="EMBL" id="TSC90886.1"/>
    </source>
</evidence>
<sequence length="173" mass="19369">LYGDGPKPSRAVSLQSVDAKYFENLFKTAGETNQSQVLVSENVLSYLINDFANKENNILISEDKRTKGSQLAVEDGRAELFYKPLSPRTILTIEIVPSQTGYKANKIKIGKLRVPVFAANFLFGRFLNFDSMYNSSGIKSVKLEKGRIMIEIDPAFFKGENPEEVPVPFIPQD</sequence>
<gene>
    <name evidence="1" type="ORF">CEN92_355</name>
</gene>
<comment type="caution">
    <text evidence="1">The sequence shown here is derived from an EMBL/GenBank/DDBJ whole genome shotgun (WGS) entry which is preliminary data.</text>
</comment>
<dbReference type="Proteomes" id="UP000318296">
    <property type="component" value="Unassembled WGS sequence"/>
</dbReference>
<name>A0A554LDB6_9BACT</name>
<protein>
    <submittedName>
        <fullName evidence="1">Uncharacterized protein</fullName>
    </submittedName>
</protein>
<reference evidence="1 2" key="1">
    <citation type="submission" date="2017-07" db="EMBL/GenBank/DDBJ databases">
        <title>Mechanisms for carbon and nitrogen cycling indicate functional differentiation within the Candidate Phyla Radiation.</title>
        <authorList>
            <person name="Danczak R.E."/>
            <person name="Johnston M.D."/>
            <person name="Kenah C."/>
            <person name="Slattery M."/>
            <person name="Wrighton K.C."/>
            <person name="Wilkins M.J."/>
        </authorList>
    </citation>
    <scope>NUCLEOTIDE SEQUENCE [LARGE SCALE GENOMIC DNA]</scope>
    <source>
        <strain evidence="1">Licking1014_96</strain>
    </source>
</reference>
<dbReference type="EMBL" id="VMGH01000052">
    <property type="protein sequence ID" value="TSC90886.1"/>
    <property type="molecule type" value="Genomic_DNA"/>
</dbReference>
<proteinExistence type="predicted"/>
<dbReference type="AlphaFoldDB" id="A0A554LDB6"/>
<evidence type="ECO:0000313" key="2">
    <source>
        <dbReference type="Proteomes" id="UP000318296"/>
    </source>
</evidence>
<feature type="non-terminal residue" evidence="1">
    <location>
        <position position="1"/>
    </location>
</feature>
<accession>A0A554LDB6</accession>